<dbReference type="RefSeq" id="WP_066340799.1">
    <property type="nucleotide sequence ID" value="NZ_CP016503.1"/>
</dbReference>
<dbReference type="AlphaFoldDB" id="A0A1B1U690"/>
<dbReference type="PROSITE" id="PS00662">
    <property type="entry name" value="T2SP_E"/>
    <property type="match status" value="1"/>
</dbReference>
<accession>A0A1B1U690</accession>
<evidence type="ECO:0000259" key="4">
    <source>
        <dbReference type="PROSITE" id="PS00662"/>
    </source>
</evidence>
<organism evidence="5 6">
    <name type="scientific">Helicobacter enhydrae</name>
    <dbReference type="NCBI Taxonomy" id="222136"/>
    <lineage>
        <taxon>Bacteria</taxon>
        <taxon>Pseudomonadati</taxon>
        <taxon>Campylobacterota</taxon>
        <taxon>Epsilonproteobacteria</taxon>
        <taxon>Campylobacterales</taxon>
        <taxon>Helicobacteraceae</taxon>
        <taxon>Helicobacter</taxon>
    </lineage>
</organism>
<dbReference type="STRING" id="222136.BBW65_05465"/>
<evidence type="ECO:0000256" key="1">
    <source>
        <dbReference type="ARBA" id="ARBA00006611"/>
    </source>
</evidence>
<keyword evidence="3" id="KW-0067">ATP-binding</keyword>
<evidence type="ECO:0000256" key="3">
    <source>
        <dbReference type="ARBA" id="ARBA00022840"/>
    </source>
</evidence>
<feature type="domain" description="Bacterial type II secretion system protein E" evidence="4">
    <location>
        <begin position="287"/>
        <end position="301"/>
    </location>
</feature>
<dbReference type="CDD" id="cd01129">
    <property type="entry name" value="PulE-GspE-like"/>
    <property type="match status" value="1"/>
</dbReference>
<evidence type="ECO:0000313" key="6">
    <source>
        <dbReference type="Proteomes" id="UP000092884"/>
    </source>
</evidence>
<sequence length="461" mass="51983">MNLSAFKLHTSISEKLEMILQEIDTAIHIETTGKNPPSLLKEFLPIPLRHLPILATQITQEDFLLKLETLKTNQALQTIITKIKQEENDALTELLDFLLEISIQHLASDIHLEHKNTTATMRIRVDGIIREIFHFDEEIFLLLSSKIKLEAHLDIHEKRKAQDGRFCKKFSLIQFDFRISTLPTQSGESIVIRILNQNTKLLNLTELGFDSTIQSALQSPSGLIFVTGPTGSGKSTTLYAMLEEIKSIEKKIITIEDPIEYDLDLLTQVAINEEYGFGFSQSLKAILRQDPDIIMVGEIRDTQTLSLAIRSSLTGHLVLSTLHTNDAISSIERLIDMGAKPYLIASVLKLIISQRLVRKLCPHCKIIDSNPPSIPNANHQHFFAPKGCQKCHNTGYSGRIMIVENLHITPQLTQLIAQRSSKEKIQEYLTHHHFKTLLEDGINKAAQGLTSLEEVFRVAGK</sequence>
<evidence type="ECO:0000313" key="5">
    <source>
        <dbReference type="EMBL" id="ANV98279.1"/>
    </source>
</evidence>
<comment type="similarity">
    <text evidence="1">Belongs to the GSP E family.</text>
</comment>
<keyword evidence="6" id="KW-1185">Reference proteome</keyword>
<reference evidence="6" key="1">
    <citation type="submission" date="2016-07" db="EMBL/GenBank/DDBJ databases">
        <authorList>
            <person name="Florea S."/>
            <person name="Webb J.S."/>
            <person name="Jaromczyk J."/>
            <person name="Schardl C.L."/>
        </authorList>
    </citation>
    <scope>NUCLEOTIDE SEQUENCE [LARGE SCALE GENOMIC DNA]</scope>
    <source>
        <strain evidence="6">MIT 01-6242</strain>
    </source>
</reference>
<dbReference type="InterPro" id="IPR001482">
    <property type="entry name" value="T2SS/T4SS_dom"/>
</dbReference>
<dbReference type="Gene3D" id="3.40.50.300">
    <property type="entry name" value="P-loop containing nucleotide triphosphate hydrolases"/>
    <property type="match status" value="1"/>
</dbReference>
<dbReference type="InterPro" id="IPR027417">
    <property type="entry name" value="P-loop_NTPase"/>
</dbReference>
<proteinExistence type="inferred from homology"/>
<dbReference type="GO" id="GO:0005886">
    <property type="term" value="C:plasma membrane"/>
    <property type="evidence" value="ECO:0007669"/>
    <property type="project" value="TreeGrafter"/>
</dbReference>
<dbReference type="PANTHER" id="PTHR30258">
    <property type="entry name" value="TYPE II SECRETION SYSTEM PROTEIN GSPE-RELATED"/>
    <property type="match status" value="1"/>
</dbReference>
<dbReference type="PANTHER" id="PTHR30258:SF2">
    <property type="entry name" value="COMG OPERON PROTEIN 1"/>
    <property type="match status" value="1"/>
</dbReference>
<evidence type="ECO:0000256" key="2">
    <source>
        <dbReference type="ARBA" id="ARBA00022741"/>
    </source>
</evidence>
<dbReference type="EMBL" id="CP016503">
    <property type="protein sequence ID" value="ANV98279.1"/>
    <property type="molecule type" value="Genomic_DNA"/>
</dbReference>
<dbReference type="GO" id="GO:0005524">
    <property type="term" value="F:ATP binding"/>
    <property type="evidence" value="ECO:0007669"/>
    <property type="project" value="UniProtKB-KW"/>
</dbReference>
<dbReference type="KEGG" id="het:BBW65_05465"/>
<gene>
    <name evidence="5" type="ORF">BBW65_05465</name>
</gene>
<dbReference type="SMART" id="SM00382">
    <property type="entry name" value="AAA"/>
    <property type="match status" value="1"/>
</dbReference>
<keyword evidence="2" id="KW-0547">Nucleotide-binding</keyword>
<dbReference type="InterPro" id="IPR003593">
    <property type="entry name" value="AAA+_ATPase"/>
</dbReference>
<dbReference type="Gene3D" id="3.30.450.90">
    <property type="match status" value="1"/>
</dbReference>
<dbReference type="OrthoDB" id="9805147at2"/>
<dbReference type="Proteomes" id="UP000092884">
    <property type="component" value="Chromosome"/>
</dbReference>
<dbReference type="Pfam" id="PF00437">
    <property type="entry name" value="T2SSE"/>
    <property type="match status" value="1"/>
</dbReference>
<name>A0A1B1U690_9HELI</name>
<dbReference type="GO" id="GO:0016887">
    <property type="term" value="F:ATP hydrolysis activity"/>
    <property type="evidence" value="ECO:0007669"/>
    <property type="project" value="TreeGrafter"/>
</dbReference>
<protein>
    <recommendedName>
        <fullName evidence="4">Bacterial type II secretion system protein E domain-containing protein</fullName>
    </recommendedName>
</protein>
<dbReference type="SUPFAM" id="SSF52540">
    <property type="entry name" value="P-loop containing nucleoside triphosphate hydrolases"/>
    <property type="match status" value="1"/>
</dbReference>